<evidence type="ECO:0000313" key="1">
    <source>
        <dbReference type="EMBL" id="QEE22265.1"/>
    </source>
</evidence>
<dbReference type="RefSeq" id="WP_147657826.1">
    <property type="nucleotide sequence ID" value="NZ_BMFM01000001.1"/>
</dbReference>
<dbReference type="Pfam" id="PF13480">
    <property type="entry name" value="Acetyltransf_6"/>
    <property type="match status" value="1"/>
</dbReference>
<keyword evidence="1" id="KW-0808">Transferase</keyword>
<dbReference type="GO" id="GO:0016740">
    <property type="term" value="F:transferase activity"/>
    <property type="evidence" value="ECO:0007669"/>
    <property type="project" value="UniProtKB-KW"/>
</dbReference>
<evidence type="ECO:0000313" key="2">
    <source>
        <dbReference type="Proteomes" id="UP000321062"/>
    </source>
</evidence>
<dbReference type="EMBL" id="CP041690">
    <property type="protein sequence ID" value="QEE22265.1"/>
    <property type="molecule type" value="Genomic_DNA"/>
</dbReference>
<dbReference type="AlphaFoldDB" id="A0A5B9DTM4"/>
<dbReference type="KEGG" id="yti:FNA67_19805"/>
<dbReference type="SUPFAM" id="SSF55729">
    <property type="entry name" value="Acyl-CoA N-acyltransferases (Nat)"/>
    <property type="match status" value="1"/>
</dbReference>
<protein>
    <submittedName>
        <fullName evidence="1">GNAT family N-acetyltransferase</fullName>
    </submittedName>
</protein>
<name>A0A5B9DTM4_9HYPH</name>
<accession>A0A5B9DTM4</accession>
<keyword evidence="2" id="KW-1185">Reference proteome</keyword>
<proteinExistence type="predicted"/>
<gene>
    <name evidence="1" type="ORF">FNA67_19805</name>
</gene>
<dbReference type="Proteomes" id="UP000321062">
    <property type="component" value="Chromosome"/>
</dbReference>
<dbReference type="InterPro" id="IPR038740">
    <property type="entry name" value="BioF2-like_GNAT_dom"/>
</dbReference>
<organism evidence="1 2">
    <name type="scientific">Paradevosia tibetensis</name>
    <dbReference type="NCBI Taxonomy" id="1447062"/>
    <lineage>
        <taxon>Bacteria</taxon>
        <taxon>Pseudomonadati</taxon>
        <taxon>Pseudomonadota</taxon>
        <taxon>Alphaproteobacteria</taxon>
        <taxon>Hyphomicrobiales</taxon>
        <taxon>Devosiaceae</taxon>
        <taxon>Paradevosia</taxon>
    </lineage>
</organism>
<reference evidence="1 2" key="1">
    <citation type="journal article" date="2015" name="Int. J. Syst. Evol. Microbiol.">
        <title>Youhaiella tibetensis gen. nov., sp. nov., isolated from subsurface sediment.</title>
        <authorList>
            <person name="Wang Y.X."/>
            <person name="Huang F.Q."/>
            <person name="Nogi Y."/>
            <person name="Pang S.J."/>
            <person name="Wang P.K."/>
            <person name="Lv J."/>
        </authorList>
    </citation>
    <scope>NUCLEOTIDE SEQUENCE [LARGE SCALE GENOMIC DNA]</scope>
    <source>
        <strain evidence="2">fig4</strain>
    </source>
</reference>
<dbReference type="InterPro" id="IPR016181">
    <property type="entry name" value="Acyl_CoA_acyltransferase"/>
</dbReference>
<sequence>MSTGIAEHLVVTASAGAGGAAPLSRLETVSAAEWRNLADNAAEPNPFFDPDYCQPAFAFAAKGGGAQVIAVRAEGRLLALLPVVRARRALRLPLPVLLARQPYAPLTAPLLSADDPIGAAEALLDRAAASGARVLSLPVMPLDGAAGQALAAAMAKRGVAPVHLEIHERAVLDAGVDAETYLRGGMGAKKLKELRRQRHRLDEEGVVHFASAQTREDVAAALERFLLLEASGWKGRDGTGLGQDEGDRAFVQAMAGNLSARDALEVLELTLDGRVIASGLVLRQGGSAFFFKIAYDETLSRYSPGVQLTVELTRRLSEDPAIAFADSTADAGHPMIDHVWRERIRVADMVIPLRAGDPVAATVIEILRLRRTLREGAKRLRNFFKSFKEKRL</sequence>
<dbReference type="OrthoDB" id="213519at2"/>